<dbReference type="InterPro" id="IPR051311">
    <property type="entry name" value="DedA_domain"/>
</dbReference>
<evidence type="ECO:0000259" key="3">
    <source>
        <dbReference type="Pfam" id="PF09335"/>
    </source>
</evidence>
<dbReference type="AlphaFoldDB" id="A0A072NE29"/>
<keyword evidence="2" id="KW-0812">Transmembrane</keyword>
<dbReference type="InterPro" id="IPR032816">
    <property type="entry name" value="VTT_dom"/>
</dbReference>
<comment type="caution">
    <text evidence="4">The sequence shown here is derived from an EMBL/GenBank/DDBJ whole genome shotgun (WGS) entry which is preliminary data.</text>
</comment>
<comment type="similarity">
    <text evidence="1">Belongs to the DedA family.</text>
</comment>
<accession>A0A072NE29</accession>
<feature type="transmembrane region" description="Helical" evidence="2">
    <location>
        <begin position="49"/>
        <end position="71"/>
    </location>
</feature>
<dbReference type="PANTHER" id="PTHR42709">
    <property type="entry name" value="ALKALINE PHOSPHATASE LIKE PROTEIN"/>
    <property type="match status" value="1"/>
</dbReference>
<organism evidence="4 5">
    <name type="scientific">Schinkia azotoformans MEV2011</name>
    <dbReference type="NCBI Taxonomy" id="1348973"/>
    <lineage>
        <taxon>Bacteria</taxon>
        <taxon>Bacillati</taxon>
        <taxon>Bacillota</taxon>
        <taxon>Bacilli</taxon>
        <taxon>Bacillales</taxon>
        <taxon>Bacillaceae</taxon>
        <taxon>Calidifontibacillus/Schinkia group</taxon>
        <taxon>Schinkia</taxon>
    </lineage>
</organism>
<name>A0A072NE29_SCHAZ</name>
<feature type="transmembrane region" description="Helical" evidence="2">
    <location>
        <begin position="135"/>
        <end position="151"/>
    </location>
</feature>
<dbReference type="EMBL" id="JJRY01000053">
    <property type="protein sequence ID" value="KEF35806.1"/>
    <property type="molecule type" value="Genomic_DNA"/>
</dbReference>
<dbReference type="Proteomes" id="UP000027936">
    <property type="component" value="Unassembled WGS sequence"/>
</dbReference>
<feature type="transmembrane region" description="Helical" evidence="2">
    <location>
        <begin position="12"/>
        <end position="29"/>
    </location>
</feature>
<evidence type="ECO:0000313" key="4">
    <source>
        <dbReference type="EMBL" id="KEF35806.1"/>
    </source>
</evidence>
<feature type="transmembrane region" description="Helical" evidence="2">
    <location>
        <begin position="171"/>
        <end position="189"/>
    </location>
</feature>
<feature type="domain" description="VTT" evidence="3">
    <location>
        <begin position="29"/>
        <end position="155"/>
    </location>
</feature>
<reference evidence="4 5" key="1">
    <citation type="submission" date="2014-04" db="EMBL/GenBank/DDBJ databases">
        <title>Draft genome sequence of Bacillus azotoformans MEV2011, a (co-) denitrifying strain unable to grow in the presence of oxygen.</title>
        <authorList>
            <person name="Nielsen M."/>
            <person name="Schreiber L."/>
            <person name="Finster K."/>
            <person name="Schramm A."/>
        </authorList>
    </citation>
    <scope>NUCLEOTIDE SEQUENCE [LARGE SCALE GENOMIC DNA]</scope>
    <source>
        <strain evidence="4 5">MEV2011</strain>
    </source>
</reference>
<dbReference type="Pfam" id="PF09335">
    <property type="entry name" value="VTT_dom"/>
    <property type="match status" value="1"/>
</dbReference>
<protein>
    <submittedName>
        <fullName evidence="4">Putative membrane-associated protein</fullName>
    </submittedName>
</protein>
<dbReference type="PANTHER" id="PTHR42709:SF9">
    <property type="entry name" value="ALKALINE PHOSPHATASE LIKE PROTEIN"/>
    <property type="match status" value="1"/>
</dbReference>
<evidence type="ECO:0000313" key="5">
    <source>
        <dbReference type="Proteomes" id="UP000027936"/>
    </source>
</evidence>
<gene>
    <name evidence="4" type="ORF">M670_05030</name>
</gene>
<evidence type="ECO:0000256" key="2">
    <source>
        <dbReference type="SAM" id="Phobius"/>
    </source>
</evidence>
<proteinExistence type="inferred from homology"/>
<keyword evidence="2" id="KW-0472">Membrane</keyword>
<dbReference type="GO" id="GO:0005886">
    <property type="term" value="C:plasma membrane"/>
    <property type="evidence" value="ECO:0007669"/>
    <property type="project" value="TreeGrafter"/>
</dbReference>
<dbReference type="PATRIC" id="fig|1348973.3.peg.4877"/>
<sequence length="202" mass="23223">MQHINFLIEHFGYIGIIVVLIGGIVGLPIPDEVLLTYIGYNVFQGNLKFILSLLSAFSGAAGGISLSYYIGYRFGLPLLKKYGPKFHITEYKINLTKNLFQKIGPTVLFIGYFIPGVRHLAAYIAAINNYPFRKFIVYAYSGAFVWTFTFITLGRRLGENWGQVEMYVTKYSLYLILFIVLLFIFYYLWKKKSKKFCLGTKH</sequence>
<keyword evidence="2" id="KW-1133">Transmembrane helix</keyword>
<evidence type="ECO:0000256" key="1">
    <source>
        <dbReference type="ARBA" id="ARBA00010792"/>
    </source>
</evidence>